<comment type="caution">
    <text evidence="1">The sequence shown here is derived from an EMBL/GenBank/DDBJ whole genome shotgun (WGS) entry which is preliminary data.</text>
</comment>
<accession>A0ABM8ZIC1</accession>
<evidence type="ECO:0000313" key="2">
    <source>
        <dbReference type="Proteomes" id="UP000838160"/>
    </source>
</evidence>
<gene>
    <name evidence="1" type="ORF">VHP8226_01915</name>
</gene>
<dbReference type="Proteomes" id="UP000838160">
    <property type="component" value="Unassembled WGS sequence"/>
</dbReference>
<organism evidence="1 2">
    <name type="scientific">Vibrio hippocampi</name>
    <dbReference type="NCBI Taxonomy" id="654686"/>
    <lineage>
        <taxon>Bacteria</taxon>
        <taxon>Pseudomonadati</taxon>
        <taxon>Pseudomonadota</taxon>
        <taxon>Gammaproteobacteria</taxon>
        <taxon>Vibrionales</taxon>
        <taxon>Vibrionaceae</taxon>
        <taxon>Vibrio</taxon>
    </lineage>
</organism>
<keyword evidence="2" id="KW-1185">Reference proteome</keyword>
<sequence length="74" mass="8545">MCLTLRVLPYLSKAYFHSVGKKIKRPLTMWAVTLYPRDFKIQSIKHLEVTWGCNVSDFLNAQQPTVSQESAKKC</sequence>
<reference evidence="1" key="1">
    <citation type="submission" date="2021-12" db="EMBL/GenBank/DDBJ databases">
        <authorList>
            <person name="Rodrigo-Torres L."/>
            <person name="Arahal R. D."/>
            <person name="Lucena T."/>
        </authorList>
    </citation>
    <scope>NUCLEOTIDE SEQUENCE</scope>
    <source>
        <strain evidence="1">CECT 8226</strain>
    </source>
</reference>
<dbReference type="EMBL" id="CAKLCM010000002">
    <property type="protein sequence ID" value="CAH0526561.1"/>
    <property type="molecule type" value="Genomic_DNA"/>
</dbReference>
<proteinExistence type="predicted"/>
<protein>
    <submittedName>
        <fullName evidence="1">Uncharacterized protein</fullName>
    </submittedName>
</protein>
<name>A0ABM8ZIC1_9VIBR</name>
<evidence type="ECO:0000313" key="1">
    <source>
        <dbReference type="EMBL" id="CAH0526561.1"/>
    </source>
</evidence>